<proteinExistence type="inferred from homology"/>
<keyword evidence="5 8" id="KW-0560">Oxidoreductase</keyword>
<evidence type="ECO:0000256" key="1">
    <source>
        <dbReference type="ARBA" id="ARBA00004871"/>
    </source>
</evidence>
<dbReference type="EMBL" id="CP031124">
    <property type="protein sequence ID" value="AXF85498.1"/>
    <property type="molecule type" value="Genomic_DNA"/>
</dbReference>
<dbReference type="HAMAP" id="MF_00222">
    <property type="entry name" value="Shikimate_DH_AroE"/>
    <property type="match status" value="1"/>
</dbReference>
<evidence type="ECO:0000259" key="10">
    <source>
        <dbReference type="Pfam" id="PF08501"/>
    </source>
</evidence>
<evidence type="ECO:0000259" key="11">
    <source>
        <dbReference type="Pfam" id="PF18317"/>
    </source>
</evidence>
<dbReference type="OrthoDB" id="9776868at2"/>
<dbReference type="Gene3D" id="3.40.50.720">
    <property type="entry name" value="NAD(P)-binding Rossmann-like Domain"/>
    <property type="match status" value="1"/>
</dbReference>
<comment type="similarity">
    <text evidence="8">Belongs to the shikimate dehydrogenase family.</text>
</comment>
<dbReference type="Pfam" id="PF08501">
    <property type="entry name" value="Shikimate_dh_N"/>
    <property type="match status" value="1"/>
</dbReference>
<keyword evidence="13" id="KW-1185">Reference proteome</keyword>
<dbReference type="Pfam" id="PF18317">
    <property type="entry name" value="SDH_C"/>
    <property type="match status" value="1"/>
</dbReference>
<feature type="domain" description="SDH C-terminal" evidence="11">
    <location>
        <begin position="247"/>
        <end position="270"/>
    </location>
</feature>
<sequence length="281" mass="30329">MSITQRYAVIGNPIAHSRSPEIHAAFAQQFNIDLSYERILAPLGGFSDCVKEMRAVGFLGANVTVPFKLDAFAYADERSSAAQWAGAANTLVLGDRVLADNTDGFGIVRDIIHNLNTPLSGRRILLLGAGGAARGTLQALLLQKPKMIVVKNRSLDKAQAWLKDVQRTADFAEVLGDAHLMVRAWDDDAMDDFDVVINATASGLGDFFAPPSGVCFADKALAYDMMYGKVTPFLQWAIDNHALTADGWGMLVEQAAKSFSIWHGVTPDTSTLIANPPYKGA</sequence>
<feature type="binding site" evidence="8">
    <location>
        <position position="64"/>
    </location>
    <ligand>
        <name>shikimate</name>
        <dbReference type="ChEBI" id="CHEBI:36208"/>
    </ligand>
</feature>
<dbReference type="CDD" id="cd01065">
    <property type="entry name" value="NAD_bind_Shikimate_DH"/>
    <property type="match status" value="1"/>
</dbReference>
<dbReference type="EC" id="1.1.1.25" evidence="2 8"/>
<dbReference type="RefSeq" id="WP_114562689.1">
    <property type="nucleotide sequence ID" value="NZ_CP031124.1"/>
</dbReference>
<dbReference type="NCBIfam" id="NF001310">
    <property type="entry name" value="PRK00258.1-2"/>
    <property type="match status" value="1"/>
</dbReference>
<dbReference type="KEGG" id="hyf:DTO96_101229"/>
<dbReference type="InterPro" id="IPR046346">
    <property type="entry name" value="Aminoacid_DH-like_N_sf"/>
</dbReference>
<name>A0A345DAW0_9BURK</name>
<protein>
    <recommendedName>
        <fullName evidence="2 8">Shikimate dehydrogenase (NADP(+))</fullName>
        <shortName evidence="8">SDH</shortName>
        <ecNumber evidence="2 8">1.1.1.25</ecNumber>
    </recommendedName>
</protein>
<feature type="binding site" evidence="8">
    <location>
        <position position="89"/>
    </location>
    <ligand>
        <name>shikimate</name>
        <dbReference type="ChEBI" id="CHEBI:36208"/>
    </ligand>
</feature>
<evidence type="ECO:0000256" key="6">
    <source>
        <dbReference type="ARBA" id="ARBA00023141"/>
    </source>
</evidence>
<feature type="active site" description="Proton acceptor" evidence="8">
    <location>
        <position position="68"/>
    </location>
</feature>
<comment type="pathway">
    <text evidence="1 8">Metabolic intermediate biosynthesis; chorismate biosynthesis; chorismate from D-erythrose 4-phosphate and phosphoenolpyruvate: step 4/7.</text>
</comment>
<comment type="caution">
    <text evidence="8">Lacks conserved residue(s) required for the propagation of feature annotation.</text>
</comment>
<keyword evidence="3 8" id="KW-0028">Amino-acid biosynthesis</keyword>
<keyword evidence="6 8" id="KW-0057">Aromatic amino acid biosynthesis</keyword>
<dbReference type="InterPro" id="IPR011342">
    <property type="entry name" value="Shikimate_DH"/>
</dbReference>
<evidence type="ECO:0000256" key="4">
    <source>
        <dbReference type="ARBA" id="ARBA00022857"/>
    </source>
</evidence>
<comment type="catalytic activity">
    <reaction evidence="7 8">
        <text>shikimate + NADP(+) = 3-dehydroshikimate + NADPH + H(+)</text>
        <dbReference type="Rhea" id="RHEA:17737"/>
        <dbReference type="ChEBI" id="CHEBI:15378"/>
        <dbReference type="ChEBI" id="CHEBI:16630"/>
        <dbReference type="ChEBI" id="CHEBI:36208"/>
        <dbReference type="ChEBI" id="CHEBI:57783"/>
        <dbReference type="ChEBI" id="CHEBI:58349"/>
        <dbReference type="EC" id="1.1.1.25"/>
    </reaction>
</comment>
<feature type="binding site" evidence="8">
    <location>
        <begin position="128"/>
        <end position="132"/>
    </location>
    <ligand>
        <name>NADP(+)</name>
        <dbReference type="ChEBI" id="CHEBI:58349"/>
    </ligand>
</feature>
<keyword evidence="4 8" id="KW-0521">NADP</keyword>
<dbReference type="InterPro" id="IPR036291">
    <property type="entry name" value="NAD(P)-bd_dom_sf"/>
</dbReference>
<evidence type="ECO:0000256" key="2">
    <source>
        <dbReference type="ARBA" id="ARBA00012962"/>
    </source>
</evidence>
<dbReference type="SUPFAM" id="SSF51735">
    <property type="entry name" value="NAD(P)-binding Rossmann-fold domains"/>
    <property type="match status" value="1"/>
</dbReference>
<feature type="binding site" evidence="8">
    <location>
        <begin position="17"/>
        <end position="19"/>
    </location>
    <ligand>
        <name>shikimate</name>
        <dbReference type="ChEBI" id="CHEBI:36208"/>
    </ligand>
</feature>
<dbReference type="AlphaFoldDB" id="A0A345DAW0"/>
<feature type="binding site" evidence="8">
    <location>
        <position position="103"/>
    </location>
    <ligand>
        <name>shikimate</name>
        <dbReference type="ChEBI" id="CHEBI:36208"/>
    </ligand>
</feature>
<evidence type="ECO:0000313" key="13">
    <source>
        <dbReference type="Proteomes" id="UP000252182"/>
    </source>
</evidence>
<feature type="binding site" evidence="8">
    <location>
        <position position="254"/>
    </location>
    <ligand>
        <name>shikimate</name>
        <dbReference type="ChEBI" id="CHEBI:36208"/>
    </ligand>
</feature>
<dbReference type="InterPro" id="IPR041121">
    <property type="entry name" value="SDH_C"/>
</dbReference>
<evidence type="ECO:0000256" key="8">
    <source>
        <dbReference type="HAMAP-Rule" id="MF_00222"/>
    </source>
</evidence>
<dbReference type="GO" id="GO:0008652">
    <property type="term" value="P:amino acid biosynthetic process"/>
    <property type="evidence" value="ECO:0007669"/>
    <property type="project" value="UniProtKB-KW"/>
</dbReference>
<comment type="subunit">
    <text evidence="8">Homodimer.</text>
</comment>
<gene>
    <name evidence="8 12" type="primary">aroE</name>
    <name evidence="12" type="ORF">DTO96_101229</name>
</gene>
<dbReference type="FunFam" id="3.40.50.10860:FF:000006">
    <property type="entry name" value="Shikimate dehydrogenase (NADP(+))"/>
    <property type="match status" value="1"/>
</dbReference>
<evidence type="ECO:0000256" key="3">
    <source>
        <dbReference type="ARBA" id="ARBA00022605"/>
    </source>
</evidence>
<reference evidence="13" key="1">
    <citation type="submission" date="2018-07" db="EMBL/GenBank/DDBJ databases">
        <authorList>
            <person name="Kim H."/>
        </authorList>
    </citation>
    <scope>NUCLEOTIDE SEQUENCE [LARGE SCALE GENOMIC DNA]</scope>
    <source>
        <strain evidence="13">F02</strain>
    </source>
</reference>
<comment type="function">
    <text evidence="8">Involved in the biosynthesis of the chorismate, which leads to the biosynthesis of aromatic amino acids. Catalyzes the reversible NADPH linked reduction of 3-dehydroshikimate (DHSA) to yield shikimate (SA).</text>
</comment>
<evidence type="ECO:0000313" key="12">
    <source>
        <dbReference type="EMBL" id="AXF85498.1"/>
    </source>
</evidence>
<evidence type="ECO:0000256" key="7">
    <source>
        <dbReference type="ARBA" id="ARBA00049442"/>
    </source>
</evidence>
<dbReference type="InterPro" id="IPR006151">
    <property type="entry name" value="Shikm_DH/Glu-tRNA_Rdtase"/>
</dbReference>
<dbReference type="GO" id="GO:0004764">
    <property type="term" value="F:shikimate 3-dehydrogenase (NADP+) activity"/>
    <property type="evidence" value="ECO:0007669"/>
    <property type="project" value="UniProtKB-UniRule"/>
</dbReference>
<dbReference type="GO" id="GO:0009073">
    <property type="term" value="P:aromatic amino acid family biosynthetic process"/>
    <property type="evidence" value="ECO:0007669"/>
    <property type="project" value="UniProtKB-KW"/>
</dbReference>
<dbReference type="Pfam" id="PF01488">
    <property type="entry name" value="Shikimate_DH"/>
    <property type="match status" value="1"/>
</dbReference>
<dbReference type="PANTHER" id="PTHR21089:SF1">
    <property type="entry name" value="BIFUNCTIONAL 3-DEHYDROQUINATE DEHYDRATASE_SHIKIMATE DEHYDROGENASE, CHLOROPLASTIC"/>
    <property type="match status" value="1"/>
</dbReference>
<feature type="binding site" evidence="8">
    <location>
        <position position="227"/>
    </location>
    <ligand>
        <name>shikimate</name>
        <dbReference type="ChEBI" id="CHEBI:36208"/>
    </ligand>
</feature>
<feature type="domain" description="Shikimate dehydrogenase substrate binding N-terminal" evidence="10">
    <location>
        <begin position="9"/>
        <end position="91"/>
    </location>
</feature>
<evidence type="ECO:0000259" key="9">
    <source>
        <dbReference type="Pfam" id="PF01488"/>
    </source>
</evidence>
<dbReference type="UniPathway" id="UPA00053">
    <property type="reaction ID" value="UER00087"/>
</dbReference>
<dbReference type="SUPFAM" id="SSF53223">
    <property type="entry name" value="Aminoacid dehydrogenase-like, N-terminal domain"/>
    <property type="match status" value="1"/>
</dbReference>
<dbReference type="Gene3D" id="3.40.50.10860">
    <property type="entry name" value="Leucine Dehydrogenase, chain A, domain 1"/>
    <property type="match status" value="1"/>
</dbReference>
<dbReference type="GO" id="GO:0005829">
    <property type="term" value="C:cytosol"/>
    <property type="evidence" value="ECO:0007669"/>
    <property type="project" value="TreeGrafter"/>
</dbReference>
<organism evidence="12 13">
    <name type="scientific">Ephemeroptericola cinctiostellae</name>
    <dbReference type="NCBI Taxonomy" id="2268024"/>
    <lineage>
        <taxon>Bacteria</taxon>
        <taxon>Pseudomonadati</taxon>
        <taxon>Pseudomonadota</taxon>
        <taxon>Betaproteobacteria</taxon>
        <taxon>Burkholderiales</taxon>
        <taxon>Burkholderiaceae</taxon>
        <taxon>Ephemeroptericola</taxon>
    </lineage>
</organism>
<feature type="binding site" evidence="8">
    <location>
        <position position="225"/>
    </location>
    <ligand>
        <name>NADP(+)</name>
        <dbReference type="ChEBI" id="CHEBI:58349"/>
    </ligand>
</feature>
<feature type="binding site" evidence="8">
    <location>
        <position position="247"/>
    </location>
    <ligand>
        <name>NADP(+)</name>
        <dbReference type="ChEBI" id="CHEBI:58349"/>
    </ligand>
</feature>
<dbReference type="GO" id="GO:0050661">
    <property type="term" value="F:NADP binding"/>
    <property type="evidence" value="ECO:0007669"/>
    <property type="project" value="InterPro"/>
</dbReference>
<feature type="domain" description="Quinate/shikimate 5-dehydrogenase/glutamyl-tRNA reductase" evidence="9">
    <location>
        <begin position="118"/>
        <end position="202"/>
    </location>
</feature>
<dbReference type="GO" id="GO:0019632">
    <property type="term" value="P:shikimate metabolic process"/>
    <property type="evidence" value="ECO:0007669"/>
    <property type="project" value="InterPro"/>
</dbReference>
<dbReference type="PANTHER" id="PTHR21089">
    <property type="entry name" value="SHIKIMATE DEHYDROGENASE"/>
    <property type="match status" value="1"/>
</dbReference>
<dbReference type="Proteomes" id="UP000252182">
    <property type="component" value="Chromosome"/>
</dbReference>
<evidence type="ECO:0000256" key="5">
    <source>
        <dbReference type="ARBA" id="ARBA00023002"/>
    </source>
</evidence>
<dbReference type="NCBIfam" id="TIGR00507">
    <property type="entry name" value="aroE"/>
    <property type="match status" value="1"/>
</dbReference>
<dbReference type="InterPro" id="IPR022893">
    <property type="entry name" value="Shikimate_DH_fam"/>
</dbReference>
<accession>A0A345DAW0</accession>
<dbReference type="GO" id="GO:0009423">
    <property type="term" value="P:chorismate biosynthetic process"/>
    <property type="evidence" value="ECO:0007669"/>
    <property type="project" value="UniProtKB-UniRule"/>
</dbReference>
<dbReference type="InterPro" id="IPR013708">
    <property type="entry name" value="Shikimate_DH-bd_N"/>
</dbReference>